<protein>
    <submittedName>
        <fullName evidence="2">Uncharacterized protein</fullName>
    </submittedName>
</protein>
<keyword evidence="3" id="KW-1185">Reference proteome</keyword>
<dbReference type="AlphaFoldDB" id="A0A4C1U903"/>
<sequence length="85" mass="9182">MPLSRSCYLPTALASRVPARPVGSGSRFLSLKRQTSKALRFATSLFDDRRPSACLIPAEFNFSPRSKPLAGPRSESRAELGSGSL</sequence>
<proteinExistence type="predicted"/>
<comment type="caution">
    <text evidence="2">The sequence shown here is derived from an EMBL/GenBank/DDBJ whole genome shotgun (WGS) entry which is preliminary data.</text>
</comment>
<name>A0A4C1U903_EUMVA</name>
<organism evidence="2 3">
    <name type="scientific">Eumeta variegata</name>
    <name type="common">Bagworm moth</name>
    <name type="synonym">Eumeta japonica</name>
    <dbReference type="NCBI Taxonomy" id="151549"/>
    <lineage>
        <taxon>Eukaryota</taxon>
        <taxon>Metazoa</taxon>
        <taxon>Ecdysozoa</taxon>
        <taxon>Arthropoda</taxon>
        <taxon>Hexapoda</taxon>
        <taxon>Insecta</taxon>
        <taxon>Pterygota</taxon>
        <taxon>Neoptera</taxon>
        <taxon>Endopterygota</taxon>
        <taxon>Lepidoptera</taxon>
        <taxon>Glossata</taxon>
        <taxon>Ditrysia</taxon>
        <taxon>Tineoidea</taxon>
        <taxon>Psychidae</taxon>
        <taxon>Oiketicinae</taxon>
        <taxon>Eumeta</taxon>
    </lineage>
</organism>
<feature type="region of interest" description="Disordered" evidence="1">
    <location>
        <begin position="62"/>
        <end position="85"/>
    </location>
</feature>
<dbReference type="EMBL" id="BGZK01000143">
    <property type="protein sequence ID" value="GBP22768.1"/>
    <property type="molecule type" value="Genomic_DNA"/>
</dbReference>
<evidence type="ECO:0000313" key="3">
    <source>
        <dbReference type="Proteomes" id="UP000299102"/>
    </source>
</evidence>
<dbReference type="Proteomes" id="UP000299102">
    <property type="component" value="Unassembled WGS sequence"/>
</dbReference>
<accession>A0A4C1U903</accession>
<evidence type="ECO:0000313" key="2">
    <source>
        <dbReference type="EMBL" id="GBP22768.1"/>
    </source>
</evidence>
<gene>
    <name evidence="2" type="ORF">EVAR_13559_1</name>
</gene>
<reference evidence="2 3" key="1">
    <citation type="journal article" date="2019" name="Commun. Biol.">
        <title>The bagworm genome reveals a unique fibroin gene that provides high tensile strength.</title>
        <authorList>
            <person name="Kono N."/>
            <person name="Nakamura H."/>
            <person name="Ohtoshi R."/>
            <person name="Tomita M."/>
            <person name="Numata K."/>
            <person name="Arakawa K."/>
        </authorList>
    </citation>
    <scope>NUCLEOTIDE SEQUENCE [LARGE SCALE GENOMIC DNA]</scope>
</reference>
<evidence type="ECO:0000256" key="1">
    <source>
        <dbReference type="SAM" id="MobiDB-lite"/>
    </source>
</evidence>